<evidence type="ECO:0000256" key="3">
    <source>
        <dbReference type="ARBA" id="ARBA00022692"/>
    </source>
</evidence>
<dbReference type="Proteomes" id="UP000266385">
    <property type="component" value="Unassembled WGS sequence"/>
</dbReference>
<dbReference type="NCBIfam" id="TIGR00360">
    <property type="entry name" value="ComEC_N-term"/>
    <property type="match status" value="1"/>
</dbReference>
<accession>A0A399RDM9</accession>
<dbReference type="PANTHER" id="PTHR30619:SF1">
    <property type="entry name" value="RECOMBINATION PROTEIN 2"/>
    <property type="match status" value="1"/>
</dbReference>
<feature type="transmembrane region" description="Helical" evidence="6">
    <location>
        <begin position="335"/>
        <end position="352"/>
    </location>
</feature>
<keyword evidence="3 6" id="KW-0812">Transmembrane</keyword>
<protein>
    <submittedName>
        <fullName evidence="8">ComEC/Rec2 family competence protein</fullName>
    </submittedName>
</protein>
<feature type="transmembrane region" description="Helical" evidence="6">
    <location>
        <begin position="310"/>
        <end position="328"/>
    </location>
</feature>
<feature type="transmembrane region" description="Helical" evidence="6">
    <location>
        <begin position="217"/>
        <end position="237"/>
    </location>
</feature>
<dbReference type="InterPro" id="IPR004477">
    <property type="entry name" value="ComEC_N"/>
</dbReference>
<evidence type="ECO:0000313" key="9">
    <source>
        <dbReference type="Proteomes" id="UP000266385"/>
    </source>
</evidence>
<keyword evidence="5 6" id="KW-0472">Membrane</keyword>
<organism evidence="8 9">
    <name type="scientific">Henriciella mobilis</name>
    <dbReference type="NCBI Taxonomy" id="2305467"/>
    <lineage>
        <taxon>Bacteria</taxon>
        <taxon>Pseudomonadati</taxon>
        <taxon>Pseudomonadota</taxon>
        <taxon>Alphaproteobacteria</taxon>
        <taxon>Hyphomonadales</taxon>
        <taxon>Hyphomonadaceae</taxon>
        <taxon>Henriciella</taxon>
    </lineage>
</organism>
<comment type="caution">
    <text evidence="8">The sequence shown here is derived from an EMBL/GenBank/DDBJ whole genome shotgun (WGS) entry which is preliminary data.</text>
</comment>
<dbReference type="InterPro" id="IPR052159">
    <property type="entry name" value="Competence_DNA_uptake"/>
</dbReference>
<dbReference type="EMBL" id="QWFX01000013">
    <property type="protein sequence ID" value="RIJ28591.1"/>
    <property type="molecule type" value="Genomic_DNA"/>
</dbReference>
<feature type="transmembrane region" description="Helical" evidence="6">
    <location>
        <begin position="249"/>
        <end position="270"/>
    </location>
</feature>
<feature type="domain" description="ComEC/Rec2-related protein" evidence="7">
    <location>
        <begin position="49"/>
        <end position="326"/>
    </location>
</feature>
<dbReference type="AlphaFoldDB" id="A0A399RDM9"/>
<feature type="transmembrane region" description="Helical" evidence="6">
    <location>
        <begin position="178"/>
        <end position="196"/>
    </location>
</feature>
<evidence type="ECO:0000313" key="8">
    <source>
        <dbReference type="EMBL" id="RIJ28591.1"/>
    </source>
</evidence>
<name>A0A399RDM9_9PROT</name>
<feature type="transmembrane region" description="Helical" evidence="6">
    <location>
        <begin position="112"/>
        <end position="133"/>
    </location>
</feature>
<evidence type="ECO:0000259" key="7">
    <source>
        <dbReference type="Pfam" id="PF03772"/>
    </source>
</evidence>
<evidence type="ECO:0000256" key="5">
    <source>
        <dbReference type="ARBA" id="ARBA00023136"/>
    </source>
</evidence>
<evidence type="ECO:0000256" key="6">
    <source>
        <dbReference type="SAM" id="Phobius"/>
    </source>
</evidence>
<comment type="subcellular location">
    <subcellularLocation>
        <location evidence="1">Cell membrane</location>
        <topology evidence="1">Multi-pass membrane protein</topology>
    </subcellularLocation>
</comment>
<keyword evidence="2" id="KW-1003">Cell membrane</keyword>
<dbReference type="Pfam" id="PF03772">
    <property type="entry name" value="Competence"/>
    <property type="match status" value="1"/>
</dbReference>
<evidence type="ECO:0000256" key="1">
    <source>
        <dbReference type="ARBA" id="ARBA00004651"/>
    </source>
</evidence>
<keyword evidence="4 6" id="KW-1133">Transmembrane helix</keyword>
<gene>
    <name evidence="8" type="ORF">D1223_11850</name>
</gene>
<dbReference type="GO" id="GO:0005886">
    <property type="term" value="C:plasma membrane"/>
    <property type="evidence" value="ECO:0007669"/>
    <property type="project" value="UniProtKB-SubCell"/>
</dbReference>
<evidence type="ECO:0000256" key="4">
    <source>
        <dbReference type="ARBA" id="ARBA00022989"/>
    </source>
</evidence>
<reference evidence="8 9" key="1">
    <citation type="submission" date="2018-08" db="EMBL/GenBank/DDBJ databases">
        <title>Henriciella mobilis sp. nov., isolated from seawater.</title>
        <authorList>
            <person name="Cheng H."/>
            <person name="Wu Y.-H."/>
            <person name="Xu X.-W."/>
            <person name="Guo L.-L."/>
        </authorList>
    </citation>
    <scope>NUCLEOTIDE SEQUENCE [LARGE SCALE GENOMIC DNA]</scope>
    <source>
        <strain evidence="8 9">JN25</strain>
    </source>
</reference>
<proteinExistence type="predicted"/>
<feature type="transmembrane region" description="Helical" evidence="6">
    <location>
        <begin position="70"/>
        <end position="92"/>
    </location>
</feature>
<evidence type="ECO:0000256" key="2">
    <source>
        <dbReference type="ARBA" id="ARBA00022475"/>
    </source>
</evidence>
<feature type="transmembrane region" description="Helical" evidence="6">
    <location>
        <begin position="277"/>
        <end position="298"/>
    </location>
</feature>
<dbReference type="PANTHER" id="PTHR30619">
    <property type="entry name" value="DNA INTERNALIZATION/COMPETENCE PROTEIN COMEC/REC2"/>
    <property type="match status" value="1"/>
</dbReference>
<sequence>MGRCRGGPLGAQVNATSRLETEIGAIRRSLARHVNEEAGPRAGGFAAALTSGDRSFMSQADMEALRNSGLAHLLAISGLHLGIVGALVYFAVRRTLSTWEWLALRVPAQKPAAAAALMATALYLVLSGASISTQRAFIMAAIVFLAILLDRSPLSLRTFALAMIAVLLLQPASVMTPGFQMSFAATGALIATYEAWSRRAAAIGETRRRGMLFALKSLVVTSAVGAAATAPFALYHFDRVAPLGLLANLLAMPIFSFISAPAAGLALVTWPVGLSDLCLAVFGWSLERVLAIAHWASLAGDGGLELGGPMPPSVLILLILGLIGACLGNSVQQRFGLSAAALAASALVWMLSPQAVVHWSSSGDAYVVTTERGVLRVPLADGEGLAPLHYADVTASSDCLNDGCDFRTAAGRILIGAPDWIDERCDESAAIILSKKSLPPDCGNGAMVVLWDEIIKDGAATILSDVTGTLDMYRPKCGRRPWTPCLKNP</sequence>
<keyword evidence="9" id="KW-1185">Reference proteome</keyword>